<accession>A0A139WC21</accession>
<dbReference type="Pfam" id="PF14702">
    <property type="entry name" value="hGDE_central"/>
    <property type="match status" value="1"/>
</dbReference>
<dbReference type="SUPFAM" id="SSF51445">
    <property type="entry name" value="(Trans)glycosidases"/>
    <property type="match status" value="1"/>
</dbReference>
<dbReference type="STRING" id="7070.A0A139WC21"/>
<dbReference type="InterPro" id="IPR032788">
    <property type="entry name" value="AGL_central"/>
</dbReference>
<feature type="domain" description="Glycogen debranching enzyme glucanotransferase" evidence="4">
    <location>
        <begin position="515"/>
        <end position="949"/>
    </location>
</feature>
<dbReference type="Pfam" id="PF14699">
    <property type="entry name" value="hGDE_N"/>
    <property type="match status" value="1"/>
</dbReference>
<evidence type="ECO:0000259" key="5">
    <source>
        <dbReference type="Pfam" id="PF14702"/>
    </source>
</evidence>
<dbReference type="Pfam" id="PF14701">
    <property type="entry name" value="hDGE_amylase"/>
    <property type="match status" value="1"/>
</dbReference>
<dbReference type="InterPro" id="IPR017853">
    <property type="entry name" value="GH"/>
</dbReference>
<dbReference type="FunFam" id="3.20.20.80:FF:000206">
    <property type="entry name" value="Amylo-alpha-1, 6-glucosidase, 4-alpha-glucanotransferase b"/>
    <property type="match status" value="1"/>
</dbReference>
<feature type="region of interest" description="Disordered" evidence="1">
    <location>
        <begin position="145"/>
        <end position="186"/>
    </location>
</feature>
<dbReference type="InterPro" id="IPR032790">
    <property type="entry name" value="GDE_C"/>
</dbReference>
<dbReference type="Pfam" id="PF06202">
    <property type="entry name" value="GDE_C"/>
    <property type="match status" value="1"/>
</dbReference>
<dbReference type="InParanoid" id="A0A139WC21"/>
<feature type="region of interest" description="Disordered" evidence="1">
    <location>
        <begin position="108"/>
        <end position="129"/>
    </location>
</feature>
<dbReference type="InterPro" id="IPR010401">
    <property type="entry name" value="AGL/Gdb1"/>
</dbReference>
<organism evidence="6 7">
    <name type="scientific">Tribolium castaneum</name>
    <name type="common">Red flour beetle</name>
    <dbReference type="NCBI Taxonomy" id="7070"/>
    <lineage>
        <taxon>Eukaryota</taxon>
        <taxon>Metazoa</taxon>
        <taxon>Ecdysozoa</taxon>
        <taxon>Arthropoda</taxon>
        <taxon>Hexapoda</taxon>
        <taxon>Insecta</taxon>
        <taxon>Pterygota</taxon>
        <taxon>Neoptera</taxon>
        <taxon>Endopterygota</taxon>
        <taxon>Coleoptera</taxon>
        <taxon>Polyphaga</taxon>
        <taxon>Cucujiformia</taxon>
        <taxon>Tenebrionidae</taxon>
        <taxon>Tenebrionidae incertae sedis</taxon>
        <taxon>Tribolium</taxon>
    </lineage>
</organism>
<evidence type="ECO:0000259" key="4">
    <source>
        <dbReference type="Pfam" id="PF14701"/>
    </source>
</evidence>
<evidence type="ECO:0000313" key="6">
    <source>
        <dbReference type="EMBL" id="KYB25482.1"/>
    </source>
</evidence>
<protein>
    <submittedName>
        <fullName evidence="6">Glycogen debranching enzyme-like Protein</fullName>
    </submittedName>
</protein>
<keyword evidence="7" id="KW-1185">Reference proteome</keyword>
<dbReference type="InterPro" id="IPR032792">
    <property type="entry name" value="AGL_glucanoTrfase"/>
</dbReference>
<evidence type="ECO:0000259" key="3">
    <source>
        <dbReference type="Pfam" id="PF14699"/>
    </source>
</evidence>
<sequence length="1542" mass="175355">MKMFSCLWKLYMGILHLILFFLSKSLAITFHLIRYGLLWCVLILLSLSRYLEQISGGRGEANDQDQNKEKSKKKAKPKPKKSPLREPSFSTTLTDPIEEVIEEILDEEVKSPKPRKRNKKSKPKSSDDEVGFSFFKSKSSESLPKFEENSTAKLSPEAVSDPPEDSLGFSFLPVRDKKQKKNQKVKIDDLPKSTLIEHFKHNKRAKNEFVVIEKVEVEDKPENCIEIVNKETGKKVYLEAKESKKVHSKISYASVASQRFEESLEQLRREEESKADSGVNGGSKRQVEEELATQIQGEERRLVDLLDQDHKPGGEIPEDSSFVEFNGGLVEEITAPIEETKTDPGEEILERAEEPKTAPGEEIVELIQSIVDTVNSETASSELLSEEISPFKMSSGTQVRVLTLNDKEHQDSTLYRLQKNWILQFRLGPSLLGRKVSLYCNYPQTGDFKRHSYALLKWQQDEGCQHSDDTALLTELTLEKSGSFHYFFTYDDQIEHQGSGFFHVDPVLKYGKNEKLPLDCIQCQTVLAKGLGPFDTWENKLQVAKESGYNMVHFTPIQELGASNSSYSLSEQLKINPLFTKQNGSETTFEDVSDLIKKMRQEWKVVSICDIVLNHTANESAWLKEHPEATYNCQNCPYLRPAYLLDAAFHQFSLDVSKGVYEDKGIPPQVSTEDHLHSIRYHLHNDVLSQLKIPELFICDVAKNTADFLNLIRNKIPTQIESKIEGELKLIQDPQFRRLASSIDMDLATKLYNNYRLDCYDEETRIKKCAEDFKNKLEALNKAMIDEVNEHLKVAVENVIAGIRYFRVQPDGPKVREISLKNPLVFRYFTDYGTPKSIKEHEAIMNSENGRFLMAHNGWVMNSDPLRNFAAPDSNVYIRRELIAWGDSVKLRYGEKPEDSPFLWGHMREYVELTARIFDGVRLDNCHSTPIPVAEYLLDCARKINPDLYVVAELFTNSDLTDNIFVNRLGISSLIREAMSAWDSHEQGRLVYRYGGSPVGSFYQPRIRPLVPSIAHALFLDLTHDNPSPVEKRSVFDLLPSTALVNMACCASGSNRGYDELVPHHVHVVDETRQYTEWTQNESLATGNARYITKKSGIIAAKQALNELHFHLGAQGFDQVYVDQMDPDVVAVTRHCPETHESYVLVAFTAFTHPPEGAEGHQRAIKPLRVEGVLDEIVLEATLNQTNPKCGSKYTKSQNHRKDNKWINGLSEYQVHLNQHIQASESETVEKVDSGSPNVVQLNFKNFKPGSVLVIKVSLPEDMREAIKNVRSLISQFSFKKGTELWKIISEMSLADLNRALYRCDQEERDEGHGFDTYEIPNFGRLVYAGFQGFMSLLSTIRPNNDLGHPMCANLRDGNWMIDYIWQRLKLDDGTKRLGQWFEENSKSLKSIPRYLVPCYFDVIVTGIYVLLFEQCYALMSDFVKLGSAFVKGLAMGSVQMAAYIKSADLPQLSPNLSAPKPPQRKNNKGELVQSCVTMSAGLPHFSVGYMRNWGRDTFIALRGLFLLTGRFEDARYHILGYAACLRHGLIPNLLDGGRNSR</sequence>
<feature type="domain" description="Glycogen debranching enzyme C-terminal" evidence="2">
    <location>
        <begin position="1473"/>
        <end position="1541"/>
    </location>
</feature>
<dbReference type="FunCoup" id="A0A139WC21">
    <property type="interactions" value="888"/>
</dbReference>
<dbReference type="GO" id="GO:0004135">
    <property type="term" value="F:amylo-alpha-1,6-glucosidase activity"/>
    <property type="evidence" value="ECO:0000318"/>
    <property type="project" value="GO_Central"/>
</dbReference>
<dbReference type="EMBL" id="KQ971371">
    <property type="protein sequence ID" value="KYB25482.1"/>
    <property type="molecule type" value="Genomic_DNA"/>
</dbReference>
<dbReference type="InterPro" id="IPR029436">
    <property type="entry name" value="AGL_euk_N"/>
</dbReference>
<gene>
    <name evidence="6" type="primary">AUGUSTUS-3.0.2_34247</name>
    <name evidence="6" type="ORF">TcasGA2_TC034247</name>
</gene>
<feature type="domain" description="Glycogen debranching enzyme central" evidence="5">
    <location>
        <begin position="1097"/>
        <end position="1369"/>
    </location>
</feature>
<dbReference type="CDD" id="cd11327">
    <property type="entry name" value="AmyAc_Glg_debranch_2"/>
    <property type="match status" value="1"/>
</dbReference>
<name>A0A139WC21_TRICA</name>
<evidence type="ECO:0000259" key="2">
    <source>
        <dbReference type="Pfam" id="PF06202"/>
    </source>
</evidence>
<feature type="domain" description="Eukaryotic glycogen debranching enzyme N-terminal" evidence="3">
    <location>
        <begin position="423"/>
        <end position="510"/>
    </location>
</feature>
<dbReference type="SUPFAM" id="SSF48208">
    <property type="entry name" value="Six-hairpin glycosidases"/>
    <property type="match status" value="1"/>
</dbReference>
<dbReference type="OMA" id="IHFREWN"/>
<dbReference type="PANTHER" id="PTHR10569">
    <property type="entry name" value="GLYCOGEN DEBRANCHING ENZYME"/>
    <property type="match status" value="1"/>
</dbReference>
<evidence type="ECO:0000313" key="7">
    <source>
        <dbReference type="Proteomes" id="UP000007266"/>
    </source>
</evidence>
<dbReference type="eggNOG" id="KOG3625">
    <property type="taxonomic scope" value="Eukaryota"/>
</dbReference>
<reference evidence="6 7" key="1">
    <citation type="journal article" date="2008" name="Nature">
        <title>The genome of the model beetle and pest Tribolium castaneum.</title>
        <authorList>
            <consortium name="Tribolium Genome Sequencing Consortium"/>
            <person name="Richards S."/>
            <person name="Gibbs R.A."/>
            <person name="Weinstock G.M."/>
            <person name="Brown S.J."/>
            <person name="Denell R."/>
            <person name="Beeman R.W."/>
            <person name="Gibbs R."/>
            <person name="Beeman R.W."/>
            <person name="Brown S.J."/>
            <person name="Bucher G."/>
            <person name="Friedrich M."/>
            <person name="Grimmelikhuijzen C.J."/>
            <person name="Klingler M."/>
            <person name="Lorenzen M."/>
            <person name="Richards S."/>
            <person name="Roth S."/>
            <person name="Schroder R."/>
            <person name="Tautz D."/>
            <person name="Zdobnov E.M."/>
            <person name="Muzny D."/>
            <person name="Gibbs R.A."/>
            <person name="Weinstock G.M."/>
            <person name="Attaway T."/>
            <person name="Bell S."/>
            <person name="Buhay C.J."/>
            <person name="Chandrabose M.N."/>
            <person name="Chavez D."/>
            <person name="Clerk-Blankenburg K.P."/>
            <person name="Cree A."/>
            <person name="Dao M."/>
            <person name="Davis C."/>
            <person name="Chacko J."/>
            <person name="Dinh H."/>
            <person name="Dugan-Rocha S."/>
            <person name="Fowler G."/>
            <person name="Garner T.T."/>
            <person name="Garnes J."/>
            <person name="Gnirke A."/>
            <person name="Hawes A."/>
            <person name="Hernandez J."/>
            <person name="Hines S."/>
            <person name="Holder M."/>
            <person name="Hume J."/>
            <person name="Jhangiani S.N."/>
            <person name="Joshi V."/>
            <person name="Khan Z.M."/>
            <person name="Jackson L."/>
            <person name="Kovar C."/>
            <person name="Kowis A."/>
            <person name="Lee S."/>
            <person name="Lewis L.R."/>
            <person name="Margolis J."/>
            <person name="Morgan M."/>
            <person name="Nazareth L.V."/>
            <person name="Nguyen N."/>
            <person name="Okwuonu G."/>
            <person name="Parker D."/>
            <person name="Richards S."/>
            <person name="Ruiz S.J."/>
            <person name="Santibanez J."/>
            <person name="Savard J."/>
            <person name="Scherer S.E."/>
            <person name="Schneider B."/>
            <person name="Sodergren E."/>
            <person name="Tautz D."/>
            <person name="Vattahil S."/>
            <person name="Villasana D."/>
            <person name="White C.S."/>
            <person name="Wright R."/>
            <person name="Park Y."/>
            <person name="Beeman R.W."/>
            <person name="Lord J."/>
            <person name="Oppert B."/>
            <person name="Lorenzen M."/>
            <person name="Brown S."/>
            <person name="Wang L."/>
            <person name="Savard J."/>
            <person name="Tautz D."/>
            <person name="Richards S."/>
            <person name="Weinstock G."/>
            <person name="Gibbs R.A."/>
            <person name="Liu Y."/>
            <person name="Worley K."/>
            <person name="Weinstock G."/>
            <person name="Elsik C.G."/>
            <person name="Reese J.T."/>
            <person name="Elhaik E."/>
            <person name="Landan G."/>
            <person name="Graur D."/>
            <person name="Arensburger P."/>
            <person name="Atkinson P."/>
            <person name="Beeman R.W."/>
            <person name="Beidler J."/>
            <person name="Brown S.J."/>
            <person name="Demuth J.P."/>
            <person name="Drury D.W."/>
            <person name="Du Y.Z."/>
            <person name="Fujiwara H."/>
            <person name="Lorenzen M."/>
            <person name="Maselli V."/>
            <person name="Osanai M."/>
            <person name="Park Y."/>
            <person name="Robertson H.M."/>
            <person name="Tu Z."/>
            <person name="Wang J.J."/>
            <person name="Wang S."/>
            <person name="Richards S."/>
            <person name="Song H."/>
            <person name="Zhang L."/>
            <person name="Sodergren E."/>
            <person name="Werner D."/>
            <person name="Stanke M."/>
            <person name="Morgenstern B."/>
            <person name="Solovyev V."/>
            <person name="Kosarev P."/>
            <person name="Brown G."/>
            <person name="Chen H.C."/>
            <person name="Ermolaeva O."/>
            <person name="Hlavina W."/>
            <person name="Kapustin Y."/>
            <person name="Kiryutin B."/>
            <person name="Kitts P."/>
            <person name="Maglott D."/>
            <person name="Pruitt K."/>
            <person name="Sapojnikov V."/>
            <person name="Souvorov A."/>
            <person name="Mackey A.J."/>
            <person name="Waterhouse R.M."/>
            <person name="Wyder S."/>
            <person name="Zdobnov E.M."/>
            <person name="Zdobnov E.M."/>
            <person name="Wyder S."/>
            <person name="Kriventseva E.V."/>
            <person name="Kadowaki T."/>
            <person name="Bork P."/>
            <person name="Aranda M."/>
            <person name="Bao R."/>
            <person name="Beermann A."/>
            <person name="Berns N."/>
            <person name="Bolognesi R."/>
            <person name="Bonneton F."/>
            <person name="Bopp D."/>
            <person name="Brown S.J."/>
            <person name="Bucher G."/>
            <person name="Butts T."/>
            <person name="Chaumot A."/>
            <person name="Denell R.E."/>
            <person name="Ferrier D.E."/>
            <person name="Friedrich M."/>
            <person name="Gordon C.M."/>
            <person name="Jindra M."/>
            <person name="Klingler M."/>
            <person name="Lan Q."/>
            <person name="Lattorff H.M."/>
            <person name="Laudet V."/>
            <person name="von Levetsow C."/>
            <person name="Liu Z."/>
            <person name="Lutz R."/>
            <person name="Lynch J.A."/>
            <person name="da Fonseca R.N."/>
            <person name="Posnien N."/>
            <person name="Reuter R."/>
            <person name="Roth S."/>
            <person name="Savard J."/>
            <person name="Schinko J.B."/>
            <person name="Schmitt C."/>
            <person name="Schoppmeier M."/>
            <person name="Schroder R."/>
            <person name="Shippy T.D."/>
            <person name="Simonnet F."/>
            <person name="Marques-Souza H."/>
            <person name="Tautz D."/>
            <person name="Tomoyasu Y."/>
            <person name="Trauner J."/>
            <person name="Van der Zee M."/>
            <person name="Vervoort M."/>
            <person name="Wittkopp N."/>
            <person name="Wimmer E.A."/>
            <person name="Yang X."/>
            <person name="Jones A.K."/>
            <person name="Sattelle D.B."/>
            <person name="Ebert P.R."/>
            <person name="Nelson D."/>
            <person name="Scott J.G."/>
            <person name="Beeman R.W."/>
            <person name="Muthukrishnan S."/>
            <person name="Kramer K.J."/>
            <person name="Arakane Y."/>
            <person name="Beeman R.W."/>
            <person name="Zhu Q."/>
            <person name="Hogenkamp D."/>
            <person name="Dixit R."/>
            <person name="Oppert B."/>
            <person name="Jiang H."/>
            <person name="Zou Z."/>
            <person name="Marshall J."/>
            <person name="Elpidina E."/>
            <person name="Vinokurov K."/>
            <person name="Oppert C."/>
            <person name="Zou Z."/>
            <person name="Evans J."/>
            <person name="Lu Z."/>
            <person name="Zhao P."/>
            <person name="Sumathipala N."/>
            <person name="Altincicek B."/>
            <person name="Vilcinskas A."/>
            <person name="Williams M."/>
            <person name="Hultmark D."/>
            <person name="Hetru C."/>
            <person name="Jiang H."/>
            <person name="Grimmelikhuijzen C.J."/>
            <person name="Hauser F."/>
            <person name="Cazzamali G."/>
            <person name="Williamson M."/>
            <person name="Park Y."/>
            <person name="Li B."/>
            <person name="Tanaka Y."/>
            <person name="Predel R."/>
            <person name="Neupert S."/>
            <person name="Schachtner J."/>
            <person name="Verleyen P."/>
            <person name="Raible F."/>
            <person name="Bork P."/>
            <person name="Friedrich M."/>
            <person name="Walden K.K."/>
            <person name="Robertson H.M."/>
            <person name="Angeli S."/>
            <person name="Foret S."/>
            <person name="Bucher G."/>
            <person name="Schuetz S."/>
            <person name="Maleszka R."/>
            <person name="Wimmer E.A."/>
            <person name="Beeman R.W."/>
            <person name="Lorenzen M."/>
            <person name="Tomoyasu Y."/>
            <person name="Miller S.C."/>
            <person name="Grossmann D."/>
            <person name="Bucher G."/>
        </authorList>
    </citation>
    <scope>NUCLEOTIDE SEQUENCE [LARGE SCALE GENOMIC DNA]</scope>
    <source>
        <strain evidence="6 7">Georgia GA2</strain>
    </source>
</reference>
<proteinExistence type="predicted"/>
<dbReference type="GO" id="GO:0004134">
    <property type="term" value="F:4-alpha-glucanotransferase activity"/>
    <property type="evidence" value="ECO:0000318"/>
    <property type="project" value="GO_Central"/>
</dbReference>
<feature type="compositionally biased region" description="Basic residues" evidence="1">
    <location>
        <begin position="70"/>
        <end position="82"/>
    </location>
</feature>
<feature type="compositionally biased region" description="Basic residues" evidence="1">
    <location>
        <begin position="112"/>
        <end position="123"/>
    </location>
</feature>
<feature type="region of interest" description="Disordered" evidence="1">
    <location>
        <begin position="267"/>
        <end position="290"/>
    </location>
</feature>
<dbReference type="InterPro" id="IPR008928">
    <property type="entry name" value="6-hairpin_glycosidase_sf"/>
</dbReference>
<evidence type="ECO:0000256" key="1">
    <source>
        <dbReference type="SAM" id="MobiDB-lite"/>
    </source>
</evidence>
<dbReference type="PANTHER" id="PTHR10569:SF2">
    <property type="entry name" value="GLYCOGEN DEBRANCHING ENZYME"/>
    <property type="match status" value="1"/>
</dbReference>
<dbReference type="Proteomes" id="UP000007266">
    <property type="component" value="Linkage group 9"/>
</dbReference>
<reference evidence="6 7" key="2">
    <citation type="journal article" date="2010" name="Nucleic Acids Res.">
        <title>BeetleBase in 2010: revisions to provide comprehensive genomic information for Tribolium castaneum.</title>
        <authorList>
            <person name="Kim H.S."/>
            <person name="Murphy T."/>
            <person name="Xia J."/>
            <person name="Caragea D."/>
            <person name="Park Y."/>
            <person name="Beeman R.W."/>
            <person name="Lorenzen M.D."/>
            <person name="Butcher S."/>
            <person name="Manak J.R."/>
            <person name="Brown S.J."/>
        </authorList>
    </citation>
    <scope>GENOME REANNOTATION</scope>
    <source>
        <strain evidence="6 7">Georgia GA2</strain>
    </source>
</reference>
<dbReference type="FunFam" id="3.20.20.80:FF:000070">
    <property type="entry name" value="GDB1p Glycogen debranching enzyme"/>
    <property type="match status" value="1"/>
</dbReference>
<dbReference type="GO" id="GO:0005980">
    <property type="term" value="P:glycogen catabolic process"/>
    <property type="evidence" value="ECO:0000318"/>
    <property type="project" value="GO_Central"/>
</dbReference>
<dbReference type="Gene3D" id="3.20.20.80">
    <property type="entry name" value="Glycosidases"/>
    <property type="match status" value="2"/>
</dbReference>
<feature type="region of interest" description="Disordered" evidence="1">
    <location>
        <begin position="57"/>
        <end position="90"/>
    </location>
</feature>